<evidence type="ECO:0000313" key="2">
    <source>
        <dbReference type="EnsemblMetazoa" id="ENSAATROPP013194"/>
    </source>
</evidence>
<sequence length="82" mass="9442">TTSARCRGVCICVNLFLFSRSLARGTRAHPRRCLRRRSGRLRGPVCRCQRRYRRRRSSMTPLETLWLCSACSVVLLGSPACW</sequence>
<dbReference type="EnsemblMetazoa" id="ENSAATROPT014471">
    <property type="protein sequence ID" value="ENSAATROPP013194"/>
    <property type="gene ID" value="ENSAATROPG011744"/>
</dbReference>
<keyword evidence="1" id="KW-0732">Signal</keyword>
<keyword evidence="3" id="KW-1185">Reference proteome</keyword>
<name>A0AAG5DR06_ANOAO</name>
<dbReference type="Proteomes" id="UP000075880">
    <property type="component" value="Unassembled WGS sequence"/>
</dbReference>
<evidence type="ECO:0000313" key="3">
    <source>
        <dbReference type="Proteomes" id="UP000075880"/>
    </source>
</evidence>
<proteinExistence type="predicted"/>
<protein>
    <submittedName>
        <fullName evidence="2">Uncharacterized protein</fullName>
    </submittedName>
</protein>
<evidence type="ECO:0000256" key="1">
    <source>
        <dbReference type="SAM" id="SignalP"/>
    </source>
</evidence>
<feature type="chain" id="PRO_5042602800" evidence="1">
    <location>
        <begin position="24"/>
        <end position="82"/>
    </location>
</feature>
<feature type="signal peptide" evidence="1">
    <location>
        <begin position="1"/>
        <end position="23"/>
    </location>
</feature>
<dbReference type="AlphaFoldDB" id="A0AAG5DR06"/>
<reference evidence="2" key="1">
    <citation type="submission" date="2024-04" db="UniProtKB">
        <authorList>
            <consortium name="EnsemblMetazoa"/>
        </authorList>
    </citation>
    <scope>IDENTIFICATION</scope>
    <source>
        <strain evidence="2">EBRO</strain>
    </source>
</reference>
<organism evidence="2 3">
    <name type="scientific">Anopheles atroparvus</name>
    <name type="common">European mosquito</name>
    <dbReference type="NCBI Taxonomy" id="41427"/>
    <lineage>
        <taxon>Eukaryota</taxon>
        <taxon>Metazoa</taxon>
        <taxon>Ecdysozoa</taxon>
        <taxon>Arthropoda</taxon>
        <taxon>Hexapoda</taxon>
        <taxon>Insecta</taxon>
        <taxon>Pterygota</taxon>
        <taxon>Neoptera</taxon>
        <taxon>Endopterygota</taxon>
        <taxon>Diptera</taxon>
        <taxon>Nematocera</taxon>
        <taxon>Culicoidea</taxon>
        <taxon>Culicidae</taxon>
        <taxon>Anophelinae</taxon>
        <taxon>Anopheles</taxon>
    </lineage>
</organism>
<accession>A0AAG5DR06</accession>